<dbReference type="Pfam" id="PF01262">
    <property type="entry name" value="AlaDh_PNT_C"/>
    <property type="match status" value="1"/>
</dbReference>
<accession>A0ABP4GUV7</accession>
<organism evidence="2 3">
    <name type="scientific">Prauserella halophila</name>
    <dbReference type="NCBI Taxonomy" id="185641"/>
    <lineage>
        <taxon>Bacteria</taxon>
        <taxon>Bacillati</taxon>
        <taxon>Actinomycetota</taxon>
        <taxon>Actinomycetes</taxon>
        <taxon>Pseudonocardiales</taxon>
        <taxon>Pseudonocardiaceae</taxon>
        <taxon>Prauserella</taxon>
    </lineage>
</organism>
<feature type="domain" description="Alanine dehydrogenase/pyridine nucleotide transhydrogenase NAD(H)-binding" evidence="1">
    <location>
        <begin position="6"/>
        <end position="98"/>
    </location>
</feature>
<keyword evidence="3" id="KW-1185">Reference proteome</keyword>
<name>A0ABP4GUV7_9PSEU</name>
<evidence type="ECO:0000313" key="2">
    <source>
        <dbReference type="EMBL" id="GAA1239438.1"/>
    </source>
</evidence>
<dbReference type="InterPro" id="IPR036291">
    <property type="entry name" value="NAD(P)-bd_dom_sf"/>
</dbReference>
<reference evidence="3" key="1">
    <citation type="journal article" date="2019" name="Int. J. Syst. Evol. Microbiol.">
        <title>The Global Catalogue of Microorganisms (GCM) 10K type strain sequencing project: providing services to taxonomists for standard genome sequencing and annotation.</title>
        <authorList>
            <consortium name="The Broad Institute Genomics Platform"/>
            <consortium name="The Broad Institute Genome Sequencing Center for Infectious Disease"/>
            <person name="Wu L."/>
            <person name="Ma J."/>
        </authorList>
    </citation>
    <scope>NUCLEOTIDE SEQUENCE [LARGE SCALE GENOMIC DNA]</scope>
    <source>
        <strain evidence="3">JCM 13023</strain>
    </source>
</reference>
<dbReference type="InterPro" id="IPR007698">
    <property type="entry name" value="AlaDH/PNT_NAD(H)-bd"/>
</dbReference>
<sequence>MYRPKPVSAHGGRGVLLGGVPGVYGAKVVVIGAGVAGLNAATIAAGMQAEVHLLNIDIDRLRAVEATHRGQFRTVASNAMRSNAPSLTPTSLSAPCWSRARRRRHW</sequence>
<dbReference type="Gene3D" id="3.40.50.720">
    <property type="entry name" value="NAD(P)-binding Rossmann-like Domain"/>
    <property type="match status" value="1"/>
</dbReference>
<dbReference type="PANTHER" id="PTHR42795">
    <property type="entry name" value="ALANINE DEHYDROGENASE"/>
    <property type="match status" value="1"/>
</dbReference>
<protein>
    <recommendedName>
        <fullName evidence="1">Alanine dehydrogenase/pyridine nucleotide transhydrogenase NAD(H)-binding domain-containing protein</fullName>
    </recommendedName>
</protein>
<comment type="caution">
    <text evidence="2">The sequence shown here is derived from an EMBL/GenBank/DDBJ whole genome shotgun (WGS) entry which is preliminary data.</text>
</comment>
<dbReference type="Proteomes" id="UP001500653">
    <property type="component" value="Unassembled WGS sequence"/>
</dbReference>
<dbReference type="SUPFAM" id="SSF51735">
    <property type="entry name" value="NAD(P)-binding Rossmann-fold domains"/>
    <property type="match status" value="1"/>
</dbReference>
<evidence type="ECO:0000313" key="3">
    <source>
        <dbReference type="Proteomes" id="UP001500653"/>
    </source>
</evidence>
<dbReference type="PANTHER" id="PTHR42795:SF1">
    <property type="entry name" value="ALANINE DEHYDROGENASE"/>
    <property type="match status" value="1"/>
</dbReference>
<proteinExistence type="predicted"/>
<dbReference type="SMART" id="SM01002">
    <property type="entry name" value="AlaDh_PNT_C"/>
    <property type="match status" value="1"/>
</dbReference>
<gene>
    <name evidence="2" type="ORF">GCM10009676_25140</name>
</gene>
<dbReference type="EMBL" id="BAAALN010000006">
    <property type="protein sequence ID" value="GAA1239438.1"/>
    <property type="molecule type" value="Genomic_DNA"/>
</dbReference>
<evidence type="ECO:0000259" key="1">
    <source>
        <dbReference type="SMART" id="SM01002"/>
    </source>
</evidence>